<keyword evidence="9" id="KW-0460">Magnesium</keyword>
<dbReference type="PROSITE" id="PS50142">
    <property type="entry name" value="RNASE_3_2"/>
    <property type="match status" value="1"/>
</dbReference>
<evidence type="ECO:0000256" key="7">
    <source>
        <dbReference type="ARBA" id="ARBA00022801"/>
    </source>
</evidence>
<keyword evidence="9" id="KW-0819">tRNA processing</keyword>
<comment type="subcellular location">
    <subcellularLocation>
        <location evidence="9">Cytoplasm</location>
    </subcellularLocation>
</comment>
<feature type="binding site" evidence="9">
    <location>
        <position position="110"/>
    </location>
    <ligand>
        <name>Mg(2+)</name>
        <dbReference type="ChEBI" id="CHEBI:18420"/>
    </ligand>
</feature>
<dbReference type="InterPro" id="IPR000999">
    <property type="entry name" value="RNase_III_dom"/>
</dbReference>
<feature type="binding site" evidence="9">
    <location>
        <position position="34"/>
    </location>
    <ligand>
        <name>Mg(2+)</name>
        <dbReference type="ChEBI" id="CHEBI:18420"/>
    </ligand>
</feature>
<evidence type="ECO:0000313" key="12">
    <source>
        <dbReference type="EMBL" id="ETO91664.1"/>
    </source>
</evidence>
<dbReference type="GO" id="GO:0046872">
    <property type="term" value="F:metal ion binding"/>
    <property type="evidence" value="ECO:0007669"/>
    <property type="project" value="UniProtKB-KW"/>
</dbReference>
<gene>
    <name evidence="9 12" type="primary">rnc</name>
    <name evidence="12" type="ORF">P857_834</name>
</gene>
<keyword evidence="9" id="KW-0963">Cytoplasm</keyword>
<evidence type="ECO:0000256" key="8">
    <source>
        <dbReference type="ARBA" id="ARBA00022884"/>
    </source>
</evidence>
<accession>W2V098</accession>
<dbReference type="InterPro" id="IPR014720">
    <property type="entry name" value="dsRBD_dom"/>
</dbReference>
<keyword evidence="9" id="KW-0699">rRNA-binding</keyword>
<keyword evidence="7 9" id="KW-0378">Hydrolase</keyword>
<dbReference type="GO" id="GO:0019843">
    <property type="term" value="F:rRNA binding"/>
    <property type="evidence" value="ECO:0007669"/>
    <property type="project" value="UniProtKB-KW"/>
</dbReference>
<dbReference type="GO" id="GO:0003725">
    <property type="term" value="F:double-stranded RNA binding"/>
    <property type="evidence" value="ECO:0007669"/>
    <property type="project" value="TreeGrafter"/>
</dbReference>
<comment type="caution">
    <text evidence="12">The sequence shown here is derived from an EMBL/GenBank/DDBJ whole genome shotgun (WGS) entry which is preliminary data.</text>
</comment>
<dbReference type="Pfam" id="PF14622">
    <property type="entry name" value="Ribonucleas_3_3"/>
    <property type="match status" value="1"/>
</dbReference>
<dbReference type="SUPFAM" id="SSF54768">
    <property type="entry name" value="dsRNA-binding domain-like"/>
    <property type="match status" value="1"/>
</dbReference>
<dbReference type="PANTHER" id="PTHR11207">
    <property type="entry name" value="RIBONUCLEASE III"/>
    <property type="match status" value="1"/>
</dbReference>
<evidence type="ECO:0000256" key="4">
    <source>
        <dbReference type="ARBA" id="ARBA00022664"/>
    </source>
</evidence>
<protein>
    <recommendedName>
        <fullName evidence="9">Ribonuclease 3</fullName>
        <ecNumber evidence="9">3.1.26.3</ecNumber>
    </recommendedName>
    <alternativeName>
        <fullName evidence="9">Ribonuclease III</fullName>
        <shortName evidence="9">RNase III</shortName>
    </alternativeName>
</protein>
<comment type="function">
    <text evidence="9">Digests double-stranded RNA. Involved in the processing of primary rRNA transcript to yield the immediate precursors to the large and small rRNAs (23S and 16S). Processes some mRNAs, and tRNAs when they are encoded in the rRNA operon. Processes pre-crRNA and tracrRNA of type II CRISPR loci if present in the organism.</text>
</comment>
<evidence type="ECO:0000259" key="11">
    <source>
        <dbReference type="PROSITE" id="PS50142"/>
    </source>
</evidence>
<keyword evidence="8 9" id="KW-0694">RNA-binding</keyword>
<dbReference type="GO" id="GO:0008033">
    <property type="term" value="P:tRNA processing"/>
    <property type="evidence" value="ECO:0007669"/>
    <property type="project" value="UniProtKB-KW"/>
</dbReference>
<comment type="subunit">
    <text evidence="9">Homodimer.</text>
</comment>
<dbReference type="Gene3D" id="1.10.1520.10">
    <property type="entry name" value="Ribonuclease III domain"/>
    <property type="match status" value="1"/>
</dbReference>
<evidence type="ECO:0000259" key="10">
    <source>
        <dbReference type="PROSITE" id="PS50137"/>
    </source>
</evidence>
<dbReference type="AlphaFoldDB" id="W2V098"/>
<keyword evidence="5 9" id="KW-0540">Nuclease</keyword>
<keyword evidence="9" id="KW-0479">Metal-binding</keyword>
<dbReference type="NCBIfam" id="TIGR02191">
    <property type="entry name" value="RNaseIII"/>
    <property type="match status" value="1"/>
</dbReference>
<evidence type="ECO:0000256" key="5">
    <source>
        <dbReference type="ARBA" id="ARBA00022722"/>
    </source>
</evidence>
<dbReference type="EC" id="3.1.26.3" evidence="9"/>
<comment type="catalytic activity">
    <reaction evidence="1 9">
        <text>Endonucleolytic cleavage to 5'-phosphomonoester.</text>
        <dbReference type="EC" id="3.1.26.3"/>
    </reaction>
</comment>
<dbReference type="InterPro" id="IPR011907">
    <property type="entry name" value="RNase_III"/>
</dbReference>
<dbReference type="Gene3D" id="3.30.160.20">
    <property type="match status" value="1"/>
</dbReference>
<dbReference type="GO" id="GO:0010468">
    <property type="term" value="P:regulation of gene expression"/>
    <property type="evidence" value="ECO:0007669"/>
    <property type="project" value="TreeGrafter"/>
</dbReference>
<feature type="active site" evidence="9">
    <location>
        <position position="38"/>
    </location>
</feature>
<feature type="domain" description="DRBM" evidence="10">
    <location>
        <begin position="146"/>
        <end position="215"/>
    </location>
</feature>
<dbReference type="STRING" id="1401685.P857_834"/>
<dbReference type="GO" id="GO:0004525">
    <property type="term" value="F:ribonuclease III activity"/>
    <property type="evidence" value="ECO:0007669"/>
    <property type="project" value="UniProtKB-UniRule"/>
</dbReference>
<dbReference type="PROSITE" id="PS50137">
    <property type="entry name" value="DS_RBD"/>
    <property type="match status" value="1"/>
</dbReference>
<dbReference type="PATRIC" id="fig|1401685.3.peg.67"/>
<dbReference type="HAMAP" id="MF_00104">
    <property type="entry name" value="RNase_III"/>
    <property type="match status" value="1"/>
</dbReference>
<keyword evidence="13" id="KW-1185">Reference proteome</keyword>
<dbReference type="SUPFAM" id="SSF69065">
    <property type="entry name" value="RNase III domain-like"/>
    <property type="match status" value="1"/>
</dbReference>
<feature type="active site" evidence="9">
    <location>
        <position position="110"/>
    </location>
</feature>
<dbReference type="GO" id="GO:0006397">
    <property type="term" value="P:mRNA processing"/>
    <property type="evidence" value="ECO:0007669"/>
    <property type="project" value="UniProtKB-UniRule"/>
</dbReference>
<evidence type="ECO:0000313" key="13">
    <source>
        <dbReference type="Proteomes" id="UP000018951"/>
    </source>
</evidence>
<dbReference type="CDD" id="cd00593">
    <property type="entry name" value="RIBOc"/>
    <property type="match status" value="1"/>
</dbReference>
<proteinExistence type="inferred from homology"/>
<evidence type="ECO:0000256" key="3">
    <source>
        <dbReference type="ARBA" id="ARBA00022552"/>
    </source>
</evidence>
<organism evidence="12 13">
    <name type="scientific">Candidatus Xenolissoclinum pacificiensis L6</name>
    <dbReference type="NCBI Taxonomy" id="1401685"/>
    <lineage>
        <taxon>Bacteria</taxon>
        <taxon>Pseudomonadati</taxon>
        <taxon>Pseudomonadota</taxon>
        <taxon>Alphaproteobacteria</taxon>
        <taxon>Rickettsiales</taxon>
        <taxon>Anaplasmataceae</taxon>
        <taxon>Candidatus Xenolissoclinum</taxon>
    </lineage>
</organism>
<dbReference type="FunFam" id="1.10.1520.10:FF:000001">
    <property type="entry name" value="Ribonuclease 3"/>
    <property type="match status" value="1"/>
</dbReference>
<keyword evidence="3 9" id="KW-0698">rRNA processing</keyword>
<dbReference type="EMBL" id="AXCJ01000001">
    <property type="protein sequence ID" value="ETO91664.1"/>
    <property type="molecule type" value="Genomic_DNA"/>
</dbReference>
<dbReference type="SMART" id="SM00358">
    <property type="entry name" value="DSRM"/>
    <property type="match status" value="1"/>
</dbReference>
<dbReference type="GO" id="GO:0006364">
    <property type="term" value="P:rRNA processing"/>
    <property type="evidence" value="ECO:0007669"/>
    <property type="project" value="UniProtKB-UniRule"/>
</dbReference>
<dbReference type="PROSITE" id="PS00517">
    <property type="entry name" value="RNASE_3_1"/>
    <property type="match status" value="1"/>
</dbReference>
<feature type="binding site" evidence="9">
    <location>
        <position position="107"/>
    </location>
    <ligand>
        <name>Mg(2+)</name>
        <dbReference type="ChEBI" id="CHEBI:18420"/>
    </ligand>
</feature>
<dbReference type="Pfam" id="PF00035">
    <property type="entry name" value="dsrm"/>
    <property type="match status" value="1"/>
</dbReference>
<keyword evidence="4 9" id="KW-0507">mRNA processing</keyword>
<evidence type="ECO:0000256" key="1">
    <source>
        <dbReference type="ARBA" id="ARBA00000109"/>
    </source>
</evidence>
<evidence type="ECO:0000256" key="2">
    <source>
        <dbReference type="ARBA" id="ARBA00010183"/>
    </source>
</evidence>
<dbReference type="GO" id="GO:0005737">
    <property type="term" value="C:cytoplasm"/>
    <property type="evidence" value="ECO:0007669"/>
    <property type="project" value="UniProtKB-SubCell"/>
</dbReference>
<comment type="cofactor">
    <cofactor evidence="9">
        <name>Mg(2+)</name>
        <dbReference type="ChEBI" id="CHEBI:18420"/>
    </cofactor>
</comment>
<feature type="domain" description="RNase III" evidence="11">
    <location>
        <begin position="1"/>
        <end position="121"/>
    </location>
</feature>
<dbReference type="Proteomes" id="UP000018951">
    <property type="component" value="Unassembled WGS sequence"/>
</dbReference>
<evidence type="ECO:0000256" key="6">
    <source>
        <dbReference type="ARBA" id="ARBA00022759"/>
    </source>
</evidence>
<name>W2V098_9RICK</name>
<comment type="similarity">
    <text evidence="2">Belongs to the ribonuclease III family.</text>
</comment>
<dbReference type="SMART" id="SM00535">
    <property type="entry name" value="RIBOc"/>
    <property type="match status" value="1"/>
</dbReference>
<dbReference type="InterPro" id="IPR036389">
    <property type="entry name" value="RNase_III_sf"/>
</dbReference>
<dbReference type="CDD" id="cd10845">
    <property type="entry name" value="DSRM_RNAse_III_family"/>
    <property type="match status" value="1"/>
</dbReference>
<dbReference type="PANTHER" id="PTHR11207:SF0">
    <property type="entry name" value="RIBONUCLEASE 3"/>
    <property type="match status" value="1"/>
</dbReference>
<reference evidence="12 13" key="1">
    <citation type="journal article" date="2013" name="PLoS ONE">
        <title>Bacterial endosymbiosis in a chordate host: long-term co-evolution and conservation of secondary metabolism.</title>
        <authorList>
            <person name="Kwan J.C."/>
            <person name="Schmidt E.W."/>
        </authorList>
    </citation>
    <scope>NUCLEOTIDE SEQUENCE [LARGE SCALE GENOMIC DNA]</scope>
    <source>
        <strain evidence="13">L6</strain>
    </source>
</reference>
<keyword evidence="6 9" id="KW-0255">Endonuclease</keyword>
<evidence type="ECO:0000256" key="9">
    <source>
        <dbReference type="HAMAP-Rule" id="MF_00104"/>
    </source>
</evidence>
<sequence length="222" mass="25452">MILDYTFKDRNLLVEALAHPSIRNIKNVSYQRLEFLGDAILNSIIAEMLFKYFIHDNEGSLSKKHVQLVCSDTLYEIALELQIAPFIIMEQHARNNRNNYSQNVLENVLEALIAAIYLDSSFPRIKKFIHTHWSSRLYDLSLAPADPKNTLQEIVQNEHKVLPKYILLSQTGKDHKPVFTTQVEVPNQEPVIASGPSKKISDKNAAILMIKQIQNENEVNKD</sequence>